<feature type="compositionally biased region" description="Polar residues" evidence="1">
    <location>
        <begin position="125"/>
        <end position="144"/>
    </location>
</feature>
<reference evidence="2" key="1">
    <citation type="journal article" date="2020" name="Stud. Mycol.">
        <title>101 Dothideomycetes genomes: a test case for predicting lifestyles and emergence of pathogens.</title>
        <authorList>
            <person name="Haridas S."/>
            <person name="Albert R."/>
            <person name="Binder M."/>
            <person name="Bloem J."/>
            <person name="Labutti K."/>
            <person name="Salamov A."/>
            <person name="Andreopoulos B."/>
            <person name="Baker S."/>
            <person name="Barry K."/>
            <person name="Bills G."/>
            <person name="Bluhm B."/>
            <person name="Cannon C."/>
            <person name="Castanera R."/>
            <person name="Culley D."/>
            <person name="Daum C."/>
            <person name="Ezra D."/>
            <person name="Gonzalez J."/>
            <person name="Henrissat B."/>
            <person name="Kuo A."/>
            <person name="Liang C."/>
            <person name="Lipzen A."/>
            <person name="Lutzoni F."/>
            <person name="Magnuson J."/>
            <person name="Mondo S."/>
            <person name="Nolan M."/>
            <person name="Ohm R."/>
            <person name="Pangilinan J."/>
            <person name="Park H.-J."/>
            <person name="Ramirez L."/>
            <person name="Alfaro M."/>
            <person name="Sun H."/>
            <person name="Tritt A."/>
            <person name="Yoshinaga Y."/>
            <person name="Zwiers L.-H."/>
            <person name="Turgeon B."/>
            <person name="Goodwin S."/>
            <person name="Spatafora J."/>
            <person name="Crous P."/>
            <person name="Grigoriev I."/>
        </authorList>
    </citation>
    <scope>NUCLEOTIDE SEQUENCE</scope>
    <source>
        <strain evidence="2">CBS 119687</strain>
    </source>
</reference>
<proteinExistence type="predicted"/>
<organism evidence="2 3">
    <name type="scientific">Dothidotthia symphoricarpi CBS 119687</name>
    <dbReference type="NCBI Taxonomy" id="1392245"/>
    <lineage>
        <taxon>Eukaryota</taxon>
        <taxon>Fungi</taxon>
        <taxon>Dikarya</taxon>
        <taxon>Ascomycota</taxon>
        <taxon>Pezizomycotina</taxon>
        <taxon>Dothideomycetes</taxon>
        <taxon>Pleosporomycetidae</taxon>
        <taxon>Pleosporales</taxon>
        <taxon>Dothidotthiaceae</taxon>
        <taxon>Dothidotthia</taxon>
    </lineage>
</organism>
<dbReference type="Proteomes" id="UP000799771">
    <property type="component" value="Unassembled WGS sequence"/>
</dbReference>
<feature type="region of interest" description="Disordered" evidence="1">
    <location>
        <begin position="96"/>
        <end position="144"/>
    </location>
</feature>
<dbReference type="GeneID" id="54405370"/>
<sequence length="610" mass="67936">MRRPPIVCRRAVQSIQSPALQHAWVPDDVLSLAVHRFFRISCPHQRRHGSNVPGPLEARRRATKRRMTASANFYPQDGFPPPLSLAALFGFRSSPQPSWRYEPPSPPKNVEPLDLPLDPPIPPSSVRQPASPSANDPHQSATPLSFSQNITQTAVPEPATALACETRVNDAPGTVDTSQSMSADPANDEHQVALMAARAANVEDELSCIPKAQIRARISAMAFAFAKENRTEAHSSNSTHVHDMDAWLKLLHRVDSRPASGVQAVSLVDTAVVPLAKLTFTKQIGPEALMKALLTTLVQRGAVKGVSVEQVFDFVAACVSPPKPRRRRSSPIDQLLENVILRMHAESIPYGGLLELALPLIVRYARIDPILEFLHMMEDRGLPLHDRGFIDKLLKKTLSASQNPNASLTDAQRQRHAFELHLCQKIQAVLTRLAAEAHTAQQALLSLQARREFQHILDRARDAHALPLACRSLTADIPTAQRVELIHQLAHHYSLDKTHSHRESWRAMYYLYHYLQRHSLPIGPLFTKAVVQVSLVRPLSENRFVSARRLIWVCRLVARVEGEPVARDIESAFWQWRGDLIRHAKCVFVGVGGSPQDKAHVGTMKRLGLI</sequence>
<evidence type="ECO:0000256" key="1">
    <source>
        <dbReference type="SAM" id="MobiDB-lite"/>
    </source>
</evidence>
<accession>A0A6A6AD99</accession>
<evidence type="ECO:0000313" key="2">
    <source>
        <dbReference type="EMBL" id="KAF2129799.1"/>
    </source>
</evidence>
<name>A0A6A6AD99_9PLEO</name>
<gene>
    <name evidence="2" type="ORF">P153DRAFT_315039</name>
</gene>
<dbReference type="RefSeq" id="XP_033524186.1">
    <property type="nucleotide sequence ID" value="XM_033664938.1"/>
</dbReference>
<dbReference type="EMBL" id="ML977505">
    <property type="protein sequence ID" value="KAF2129799.1"/>
    <property type="molecule type" value="Genomic_DNA"/>
</dbReference>
<protein>
    <submittedName>
        <fullName evidence="2">Uncharacterized protein</fullName>
    </submittedName>
</protein>
<keyword evidence="3" id="KW-1185">Reference proteome</keyword>
<dbReference type="AlphaFoldDB" id="A0A6A6AD99"/>
<evidence type="ECO:0000313" key="3">
    <source>
        <dbReference type="Proteomes" id="UP000799771"/>
    </source>
</evidence>
<dbReference type="OrthoDB" id="5428038at2759"/>